<dbReference type="InterPro" id="IPR036086">
    <property type="entry name" value="ParB/Sulfiredoxin_sf"/>
</dbReference>
<reference evidence="4" key="1">
    <citation type="submission" date="2009-09" db="EMBL/GenBank/DDBJ databases">
        <title>The complete chromosome of Alicyclobacillus acidocaldarius subsp. acidocaldarius DSM 446.</title>
        <authorList>
            <consortium name="US DOE Joint Genome Institute (JGI-PGF)"/>
            <person name="Lucas S."/>
            <person name="Copeland A."/>
            <person name="Lapidus A."/>
            <person name="Glavina del Rio T."/>
            <person name="Dalin E."/>
            <person name="Tice H."/>
            <person name="Bruce D."/>
            <person name="Goodwin L."/>
            <person name="Pitluck S."/>
            <person name="Kyrpides N."/>
            <person name="Mavromatis K."/>
            <person name="Ivanova N."/>
            <person name="Ovchinnikova G."/>
            <person name="Chertkov O."/>
            <person name="Sims D."/>
            <person name="Brettin T."/>
            <person name="Detter J.C."/>
            <person name="Han C."/>
            <person name="Larimer F."/>
            <person name="Land M."/>
            <person name="Hauser L."/>
            <person name="Markowitz V."/>
            <person name="Cheng J.-F."/>
            <person name="Hugenholtz P."/>
            <person name="Woyke T."/>
            <person name="Wu D."/>
            <person name="Pukall R."/>
            <person name="Klenk H.-P."/>
            <person name="Eisen J.A."/>
        </authorList>
    </citation>
    <scope>NUCLEOTIDE SEQUENCE [LARGE SCALE GENOMIC DNA]</scope>
    <source>
        <strain evidence="4">ATCC 27009 / DSM 446 / BCRC 14685 / JCM 5260 / KCTC 1825 / NBRC 15652 / NCIMB 11725 / NRRL B-14509 / 104-IA</strain>
    </source>
</reference>
<evidence type="ECO:0000259" key="2">
    <source>
        <dbReference type="SMART" id="SM00470"/>
    </source>
</evidence>
<dbReference type="Gene3D" id="3.90.1530.30">
    <property type="match status" value="1"/>
</dbReference>
<accession>C8WSV6</accession>
<dbReference type="GO" id="GO:0007059">
    <property type="term" value="P:chromosome segregation"/>
    <property type="evidence" value="ECO:0007669"/>
    <property type="project" value="TreeGrafter"/>
</dbReference>
<dbReference type="InterPro" id="IPR050336">
    <property type="entry name" value="Chromosome_partition/occlusion"/>
</dbReference>
<dbReference type="InterPro" id="IPR003115">
    <property type="entry name" value="ParB_N"/>
</dbReference>
<evidence type="ECO:0000256" key="1">
    <source>
        <dbReference type="SAM" id="Coils"/>
    </source>
</evidence>
<dbReference type="SUPFAM" id="SSF109709">
    <property type="entry name" value="KorB DNA-binding domain-like"/>
    <property type="match status" value="1"/>
</dbReference>
<dbReference type="STRING" id="521098.Aaci_0563"/>
<dbReference type="eggNOG" id="COG1475">
    <property type="taxonomic scope" value="Bacteria"/>
</dbReference>
<keyword evidence="1" id="KW-0175">Coiled coil</keyword>
<evidence type="ECO:0000313" key="4">
    <source>
        <dbReference type="Proteomes" id="UP000001917"/>
    </source>
</evidence>
<evidence type="ECO:0000313" key="3">
    <source>
        <dbReference type="EMBL" id="ACV57612.1"/>
    </source>
</evidence>
<dbReference type="GO" id="GO:0005694">
    <property type="term" value="C:chromosome"/>
    <property type="evidence" value="ECO:0007669"/>
    <property type="project" value="TreeGrafter"/>
</dbReference>
<dbReference type="AlphaFoldDB" id="C8WSV6"/>
<dbReference type="Gene3D" id="1.10.10.2830">
    <property type="match status" value="1"/>
</dbReference>
<dbReference type="Pfam" id="PF02195">
    <property type="entry name" value="ParB_N"/>
    <property type="match status" value="1"/>
</dbReference>
<dbReference type="Proteomes" id="UP000001917">
    <property type="component" value="Chromosome"/>
</dbReference>
<dbReference type="KEGG" id="aac:Aaci_0563"/>
<keyword evidence="4" id="KW-1185">Reference proteome</keyword>
<dbReference type="PANTHER" id="PTHR33375:SF1">
    <property type="entry name" value="CHROMOSOME-PARTITIONING PROTEIN PARB-RELATED"/>
    <property type="match status" value="1"/>
</dbReference>
<name>C8WSV6_ALIAD</name>
<feature type="domain" description="ParB-like N-terminal" evidence="2">
    <location>
        <begin position="15"/>
        <end position="103"/>
    </location>
</feature>
<dbReference type="EMBL" id="CP001727">
    <property type="protein sequence ID" value="ACV57612.1"/>
    <property type="molecule type" value="Genomic_DNA"/>
</dbReference>
<organism evidence="3 4">
    <name type="scientific">Alicyclobacillus acidocaldarius subsp. acidocaldarius (strain ATCC 27009 / DSM 446 / BCRC 14685 / JCM 5260 / KCTC 1825 / NBRC 15652 / NCIMB 11725 / NRRL B-14509 / 104-IA)</name>
    <name type="common">Bacillus acidocaldarius</name>
    <dbReference type="NCBI Taxonomy" id="521098"/>
    <lineage>
        <taxon>Bacteria</taxon>
        <taxon>Bacillati</taxon>
        <taxon>Bacillota</taxon>
        <taxon>Bacilli</taxon>
        <taxon>Bacillales</taxon>
        <taxon>Alicyclobacillaceae</taxon>
        <taxon>Alicyclobacillus</taxon>
    </lineage>
</organism>
<gene>
    <name evidence="3" type="ordered locus">Aaci_0563</name>
</gene>
<proteinExistence type="predicted"/>
<dbReference type="PANTHER" id="PTHR33375">
    <property type="entry name" value="CHROMOSOME-PARTITIONING PROTEIN PARB-RELATED"/>
    <property type="match status" value="1"/>
</dbReference>
<feature type="coiled-coil region" evidence="1">
    <location>
        <begin position="217"/>
        <end position="365"/>
    </location>
</feature>
<dbReference type="HOGENOM" id="CLU_629515_0_0_9"/>
<reference evidence="3 4" key="2">
    <citation type="journal article" date="2010" name="Stand. Genomic Sci.">
        <title>Complete genome sequence of Alicyclobacillus acidocaldarius type strain (104-IA).</title>
        <authorList>
            <person name="Mavromatis K."/>
            <person name="Sikorski J."/>
            <person name="Lapidus A."/>
            <person name="Glavina Del Rio T."/>
            <person name="Copeland A."/>
            <person name="Tice H."/>
            <person name="Cheng J.F."/>
            <person name="Lucas S."/>
            <person name="Chen F."/>
            <person name="Nolan M."/>
            <person name="Bruce D."/>
            <person name="Goodwin L."/>
            <person name="Pitluck S."/>
            <person name="Ivanova N."/>
            <person name="Ovchinnikova G."/>
            <person name="Pati A."/>
            <person name="Chen A."/>
            <person name="Palaniappan K."/>
            <person name="Land M."/>
            <person name="Hauser L."/>
            <person name="Chang Y.J."/>
            <person name="Jeffries C.D."/>
            <person name="Chain P."/>
            <person name="Meincke L."/>
            <person name="Sims D."/>
            <person name="Chertkov O."/>
            <person name="Han C."/>
            <person name="Brettin T."/>
            <person name="Detter J.C."/>
            <person name="Wahrenburg C."/>
            <person name="Rohde M."/>
            <person name="Pukall R."/>
            <person name="Goker M."/>
            <person name="Bristow J."/>
            <person name="Eisen J.A."/>
            <person name="Markowitz V."/>
            <person name="Hugenholtz P."/>
            <person name="Klenk H.P."/>
            <person name="Kyrpides N.C."/>
        </authorList>
    </citation>
    <scope>NUCLEOTIDE SEQUENCE [LARGE SCALE GENOMIC DNA]</scope>
    <source>
        <strain evidence="4">ATCC 27009 / DSM 446 / BCRC 14685 / JCM 5260 / KCTC 1825 / NBRC 15652 / NCIMB 11725 / NRRL B-14509 / 104-IA</strain>
    </source>
</reference>
<dbReference type="SMART" id="SM00470">
    <property type="entry name" value="ParB"/>
    <property type="match status" value="1"/>
</dbReference>
<sequence length="462" mass="53576">MSYIPRLDEGAGDMSEMSIHRLKPHPKNVEYYADLDGEKYEELKRSIEVHGIRDPLKILPDGTILAGHQRYRIAKELGIEQVPVAIYDVSPEEAEYLLIADNEERRGEDNDPMRKARRAKFLAEYWGIRRGGVRKSVSGSEGAKEQIAPLKTLDDVGAAIGEDRYTTKRLMKLNDLIPELQSLVSSGKLGTSAAEQLAYLSPEIQRSLYEALGEEIANRTFAETKELRRRLEEAERRDQETARLQAELAELREQGREEDRQKIEQLERRIRDLQAQSWRVVTLEQELSALRERGRKEDRERIAELEQEIEQLKNRPVERVEVVPDAVKQEIEAWKRRAAELESKLKSTEELANQHAERVAKLFDEVVRLKSGGAVVEMPKRRDEEFNVSEWAKQYFRFMGDTSFLLKANTERMDALVEHLLQKRNTEILLLDLQMLERVAAFAEYMHKRLSERLHKPQLIKG</sequence>
<protein>
    <submittedName>
        <fullName evidence="3">ParB domain protein nuclease</fullName>
    </submittedName>
</protein>
<dbReference type="CDD" id="cd16404">
    <property type="entry name" value="pNOB8_ParB_N_like"/>
    <property type="match status" value="1"/>
</dbReference>
<dbReference type="SUPFAM" id="SSF110849">
    <property type="entry name" value="ParB/Sulfiredoxin"/>
    <property type="match status" value="1"/>
</dbReference>